<accession>A0A0D7BG36</accession>
<feature type="region of interest" description="Disordered" evidence="1">
    <location>
        <begin position="1"/>
        <end position="114"/>
    </location>
</feature>
<dbReference type="AlphaFoldDB" id="A0A0D7BG36"/>
<feature type="compositionally biased region" description="Low complexity" evidence="1">
    <location>
        <begin position="62"/>
        <end position="81"/>
    </location>
</feature>
<keyword evidence="3" id="KW-1185">Reference proteome</keyword>
<evidence type="ECO:0000313" key="2">
    <source>
        <dbReference type="EMBL" id="KIY69049.1"/>
    </source>
</evidence>
<evidence type="ECO:0000313" key="3">
    <source>
        <dbReference type="Proteomes" id="UP000054007"/>
    </source>
</evidence>
<organism evidence="2 3">
    <name type="scientific">Cylindrobasidium torrendii FP15055 ss-10</name>
    <dbReference type="NCBI Taxonomy" id="1314674"/>
    <lineage>
        <taxon>Eukaryota</taxon>
        <taxon>Fungi</taxon>
        <taxon>Dikarya</taxon>
        <taxon>Basidiomycota</taxon>
        <taxon>Agaricomycotina</taxon>
        <taxon>Agaricomycetes</taxon>
        <taxon>Agaricomycetidae</taxon>
        <taxon>Agaricales</taxon>
        <taxon>Marasmiineae</taxon>
        <taxon>Physalacriaceae</taxon>
        <taxon>Cylindrobasidium</taxon>
    </lineage>
</organism>
<feature type="compositionally biased region" description="Polar residues" evidence="1">
    <location>
        <begin position="170"/>
        <end position="180"/>
    </location>
</feature>
<dbReference type="EMBL" id="KN880491">
    <property type="protein sequence ID" value="KIY69049.1"/>
    <property type="molecule type" value="Genomic_DNA"/>
</dbReference>
<reference evidence="2 3" key="1">
    <citation type="journal article" date="2015" name="Fungal Genet. Biol.">
        <title>Evolution of novel wood decay mechanisms in Agaricales revealed by the genome sequences of Fistulina hepatica and Cylindrobasidium torrendii.</title>
        <authorList>
            <person name="Floudas D."/>
            <person name="Held B.W."/>
            <person name="Riley R."/>
            <person name="Nagy L.G."/>
            <person name="Koehler G."/>
            <person name="Ransdell A.S."/>
            <person name="Younus H."/>
            <person name="Chow J."/>
            <person name="Chiniquy J."/>
            <person name="Lipzen A."/>
            <person name="Tritt A."/>
            <person name="Sun H."/>
            <person name="Haridas S."/>
            <person name="LaButti K."/>
            <person name="Ohm R.A."/>
            <person name="Kues U."/>
            <person name="Blanchette R.A."/>
            <person name="Grigoriev I.V."/>
            <person name="Minto R.E."/>
            <person name="Hibbett D.S."/>
        </authorList>
    </citation>
    <scope>NUCLEOTIDE SEQUENCE [LARGE SCALE GENOMIC DNA]</scope>
    <source>
        <strain evidence="2 3">FP15055 ss-10</strain>
    </source>
</reference>
<gene>
    <name evidence="2" type="ORF">CYLTODRAFT_452984</name>
</gene>
<name>A0A0D7BG36_9AGAR</name>
<protein>
    <submittedName>
        <fullName evidence="2">Uncharacterized protein</fullName>
    </submittedName>
</protein>
<dbReference type="Proteomes" id="UP000054007">
    <property type="component" value="Unassembled WGS sequence"/>
</dbReference>
<sequence length="618" mass="68401">MSEKEKSMYEQEKARDASIASSEAEDETPPATPVVCVSSPLTPVPASPISLSIASERETPSDDTSSSASDSSRSESSTPSRQAHPQNRQESLESYMRCSHWDPKRSNRTAKTAEDMDALLPARETEHFDPSSTLYYPETESDIGSSVSSPSPAYFNDIDPYDLTPLQLNRNPSPTMSSGHSVPATPEPGEGMDVDLIVEPSTDEEMFFLEETPESEIMPLLDLIAPRLSLSPIPESMSTDSVAADPDGSTPWWIGSLSVRLPAEDLKFEVGMVELRILEIHIQFDGQILPLDDELLVCMHSAAAFQELQRMTPPLVATGSLSIRAAMEHSHIGDTNALHFVEVLQNTKFFASAPLNTVSVAGLGRVQLRLVLANSTNNSSSLRAYIVFNMLPNPLPETLGTSYSRGILEDVQIKHPTMSIPLSAWTLFDLQIVSWPADWLHRNLKSKERRTDDAPLRTVVLLGSEPTPHVRLMASIVAHILSAYRECRVQVHQVEGGVEWDDADLVFINYELLKTPAALPSSFVKRRRDISFIGYGDPYEGEAFSRQEDTSILWQEGGIVTMTPETIGKKLVALDRILQKIGRDPNWKLVVLTHVFGRALCDHYPDGDTQTIKAHRSW</sequence>
<feature type="region of interest" description="Disordered" evidence="1">
    <location>
        <begin position="170"/>
        <end position="191"/>
    </location>
</feature>
<feature type="compositionally biased region" description="Basic and acidic residues" evidence="1">
    <location>
        <begin position="1"/>
        <end position="16"/>
    </location>
</feature>
<evidence type="ECO:0000256" key="1">
    <source>
        <dbReference type="SAM" id="MobiDB-lite"/>
    </source>
</evidence>
<proteinExistence type="predicted"/>